<dbReference type="PANTHER" id="PTHR34236">
    <property type="entry name" value="DIMETHYL SULFOXIDE REDUCTASE TRANSCRIPTIONAL ACTIVATOR"/>
    <property type="match status" value="1"/>
</dbReference>
<dbReference type="PATRIC" id="fig|1227454.3.peg.3272"/>
<dbReference type="Gene3D" id="1.10.10.10">
    <property type="entry name" value="Winged helix-like DNA-binding domain superfamily/Winged helix DNA-binding domain"/>
    <property type="match status" value="1"/>
</dbReference>
<accession>M0LD71</accession>
<dbReference type="EMBL" id="AOMA01000167">
    <property type="protein sequence ID" value="EMA31053.1"/>
    <property type="molecule type" value="Genomic_DNA"/>
</dbReference>
<proteinExistence type="predicted"/>
<protein>
    <submittedName>
        <fullName evidence="6">DNA binding protein</fullName>
    </submittedName>
</protein>
<evidence type="ECO:0000256" key="1">
    <source>
        <dbReference type="ARBA" id="ARBA00023015"/>
    </source>
</evidence>
<keyword evidence="2" id="KW-0804">Transcription</keyword>
<reference evidence="6 7" key="1">
    <citation type="journal article" date="2014" name="PLoS Genet.">
        <title>Phylogenetically driven sequencing of extremely halophilic archaea reveals strategies for static and dynamic osmo-response.</title>
        <authorList>
            <person name="Becker E.A."/>
            <person name="Seitzer P.M."/>
            <person name="Tritt A."/>
            <person name="Larsen D."/>
            <person name="Krusor M."/>
            <person name="Yao A.I."/>
            <person name="Wu D."/>
            <person name="Madern D."/>
            <person name="Eisen J.A."/>
            <person name="Darling A.E."/>
            <person name="Facciotti M.T."/>
        </authorList>
    </citation>
    <scope>NUCLEOTIDE SEQUENCE [LARGE SCALE GENOMIC DNA]</scope>
    <source>
        <strain evidence="6 7">JCM 10879</strain>
    </source>
</reference>
<dbReference type="STRING" id="1227454.C446_15975"/>
<dbReference type="AlphaFoldDB" id="M0LD71"/>
<evidence type="ECO:0000256" key="2">
    <source>
        <dbReference type="ARBA" id="ARBA00023163"/>
    </source>
</evidence>
<dbReference type="Pfam" id="PF04967">
    <property type="entry name" value="HTH_10"/>
    <property type="match status" value="1"/>
</dbReference>
<dbReference type="Proteomes" id="UP000011607">
    <property type="component" value="Unassembled WGS sequence"/>
</dbReference>
<feature type="domain" description="HTH bat-type" evidence="4">
    <location>
        <begin position="187"/>
        <end position="239"/>
    </location>
</feature>
<dbReference type="InterPro" id="IPR036388">
    <property type="entry name" value="WH-like_DNA-bd_sf"/>
</dbReference>
<dbReference type="InterPro" id="IPR056433">
    <property type="entry name" value="DmsR-like_N"/>
</dbReference>
<evidence type="ECO:0000313" key="6">
    <source>
        <dbReference type="EMBL" id="EMA31053.1"/>
    </source>
</evidence>
<feature type="compositionally biased region" description="Basic and acidic residues" evidence="3">
    <location>
        <begin position="1"/>
        <end position="25"/>
    </location>
</feature>
<keyword evidence="7" id="KW-1185">Reference proteome</keyword>
<dbReference type="Pfam" id="PF24277">
    <property type="entry name" value="DmsR_N"/>
    <property type="match status" value="1"/>
</dbReference>
<evidence type="ECO:0000259" key="4">
    <source>
        <dbReference type="Pfam" id="PF04967"/>
    </source>
</evidence>
<sequence>MATSERETEDRGPPGDRIATDHDSDGTPDSTADAGRSSTGIRARLAVRDPPGCAVASALPAGASATDVTWTRAGDRIVNQFRSRADADATPIFETAEKSVYRLERSERDAQPCPCRIIESLGYPVDEVTVTTNPSQLVVSLLLPSPEPLAEIVAELEAIGASVSLQCLVRSFDGERADSVLVDRGRLTDRQQEVLETAYRMGYFSYPRETSAAEVADALGIVRSTFAEHLAAAQRRLLEAVFETARAGV</sequence>
<dbReference type="OrthoDB" id="168808at2157"/>
<keyword evidence="1" id="KW-0805">Transcription regulation</keyword>
<dbReference type="InterPro" id="IPR007050">
    <property type="entry name" value="HTH_bacterioopsin"/>
</dbReference>
<evidence type="ECO:0000256" key="3">
    <source>
        <dbReference type="SAM" id="MobiDB-lite"/>
    </source>
</evidence>
<evidence type="ECO:0000313" key="7">
    <source>
        <dbReference type="Proteomes" id="UP000011607"/>
    </source>
</evidence>
<organism evidence="6 7">
    <name type="scientific">Halobiforma nitratireducens JCM 10879</name>
    <dbReference type="NCBI Taxonomy" id="1227454"/>
    <lineage>
        <taxon>Archaea</taxon>
        <taxon>Methanobacteriati</taxon>
        <taxon>Methanobacteriota</taxon>
        <taxon>Stenosarchaea group</taxon>
        <taxon>Halobacteria</taxon>
        <taxon>Halobacteriales</taxon>
        <taxon>Natrialbaceae</taxon>
        <taxon>Halobiforma</taxon>
    </lineage>
</organism>
<evidence type="ECO:0000259" key="5">
    <source>
        <dbReference type="Pfam" id="PF24277"/>
    </source>
</evidence>
<comment type="caution">
    <text evidence="6">The sequence shown here is derived from an EMBL/GenBank/DDBJ whole genome shotgun (WGS) entry which is preliminary data.</text>
</comment>
<name>M0LD71_9EURY</name>
<dbReference type="eggNOG" id="arCOG02280">
    <property type="taxonomic scope" value="Archaea"/>
</dbReference>
<gene>
    <name evidence="6" type="ORF">C446_15975</name>
</gene>
<dbReference type="PANTHER" id="PTHR34236:SF1">
    <property type="entry name" value="DIMETHYL SULFOXIDE REDUCTASE TRANSCRIPTIONAL ACTIVATOR"/>
    <property type="match status" value="1"/>
</dbReference>
<dbReference type="RefSeq" id="WP_006674081.1">
    <property type="nucleotide sequence ID" value="NZ_AOMA01000167.1"/>
</dbReference>
<feature type="region of interest" description="Disordered" evidence="3">
    <location>
        <begin position="1"/>
        <end position="41"/>
    </location>
</feature>
<feature type="domain" description="DmsR-like N-terminal" evidence="5">
    <location>
        <begin position="38"/>
        <end position="171"/>
    </location>
</feature>